<accession>A0A811PXL0</accession>
<dbReference type="Proteomes" id="UP000604825">
    <property type="component" value="Unassembled WGS sequence"/>
</dbReference>
<dbReference type="EMBL" id="CAJGYO010000007">
    <property type="protein sequence ID" value="CAD6248053.1"/>
    <property type="molecule type" value="Genomic_DNA"/>
</dbReference>
<proteinExistence type="predicted"/>
<dbReference type="PANTHER" id="PTHR33326">
    <property type="entry name" value="OS05G0543800 PROTEIN"/>
    <property type="match status" value="1"/>
</dbReference>
<reference evidence="3" key="1">
    <citation type="submission" date="2020-10" db="EMBL/GenBank/DDBJ databases">
        <authorList>
            <person name="Han B."/>
            <person name="Lu T."/>
            <person name="Zhao Q."/>
            <person name="Huang X."/>
            <person name="Zhao Y."/>
        </authorList>
    </citation>
    <scope>NUCLEOTIDE SEQUENCE</scope>
</reference>
<evidence type="ECO:0000259" key="2">
    <source>
        <dbReference type="Pfam" id="PF12274"/>
    </source>
</evidence>
<name>A0A811PXL0_9POAL</name>
<evidence type="ECO:0000313" key="3">
    <source>
        <dbReference type="EMBL" id="CAD6248053.1"/>
    </source>
</evidence>
<evidence type="ECO:0000313" key="4">
    <source>
        <dbReference type="Proteomes" id="UP000604825"/>
    </source>
</evidence>
<gene>
    <name evidence="3" type="ORF">NCGR_LOCUS32216</name>
</gene>
<feature type="domain" description="DUF3615" evidence="2">
    <location>
        <begin position="130"/>
        <end position="224"/>
    </location>
</feature>
<sequence>MLPLLKRKSSGEVGEEETLPRRVRSKSPPAYVPSQIPNFLFSHSAAQNTNALTPLCLGRSPSKQMAVGLSQPEVEGQVPPNLSVAPPEVTGDGTVSDAELGVKLFPNQPPEVAAAMWVEFVTNAKLCIDHYNKKNQQDGSEYYHLNFHAQDKSGHSQLFFGEIEARGYSKEENVTCCSPVSPSDAGGRSIRTIEEALKHVYPDWETVDMDYDHCYACIPRFKHPKGSCYVAGHFADTRQYYGF</sequence>
<comment type="caution">
    <text evidence="3">The sequence shown here is derived from an EMBL/GenBank/DDBJ whole genome shotgun (WGS) entry which is preliminary data.</text>
</comment>
<dbReference type="AlphaFoldDB" id="A0A811PXL0"/>
<dbReference type="PANTHER" id="PTHR33326:SF45">
    <property type="entry name" value="OS05G0477500 PROTEIN"/>
    <property type="match status" value="1"/>
</dbReference>
<feature type="region of interest" description="Disordered" evidence="1">
    <location>
        <begin position="1"/>
        <end position="30"/>
    </location>
</feature>
<organism evidence="3 4">
    <name type="scientific">Miscanthus lutarioriparius</name>
    <dbReference type="NCBI Taxonomy" id="422564"/>
    <lineage>
        <taxon>Eukaryota</taxon>
        <taxon>Viridiplantae</taxon>
        <taxon>Streptophyta</taxon>
        <taxon>Embryophyta</taxon>
        <taxon>Tracheophyta</taxon>
        <taxon>Spermatophyta</taxon>
        <taxon>Magnoliopsida</taxon>
        <taxon>Liliopsida</taxon>
        <taxon>Poales</taxon>
        <taxon>Poaceae</taxon>
        <taxon>PACMAD clade</taxon>
        <taxon>Panicoideae</taxon>
        <taxon>Andropogonodae</taxon>
        <taxon>Andropogoneae</taxon>
        <taxon>Saccharinae</taxon>
        <taxon>Miscanthus</taxon>
    </lineage>
</organism>
<dbReference type="InterPro" id="IPR022059">
    <property type="entry name" value="DUF3615"/>
</dbReference>
<keyword evidence="4" id="KW-1185">Reference proteome</keyword>
<dbReference type="Pfam" id="PF12274">
    <property type="entry name" value="DUF3615"/>
    <property type="match status" value="1"/>
</dbReference>
<evidence type="ECO:0000256" key="1">
    <source>
        <dbReference type="SAM" id="MobiDB-lite"/>
    </source>
</evidence>
<protein>
    <recommendedName>
        <fullName evidence="2">DUF3615 domain-containing protein</fullName>
    </recommendedName>
</protein>
<dbReference type="OrthoDB" id="632742at2759"/>